<dbReference type="OrthoDB" id="4553984at2"/>
<dbReference type="PATRIC" id="fig|1301098.3.peg.601"/>
<dbReference type="STRING" id="1301098.PKB_0585"/>
<protein>
    <submittedName>
        <fullName evidence="1">Uncharacterized protein</fullName>
    </submittedName>
</protein>
<evidence type="ECO:0000313" key="2">
    <source>
        <dbReference type="Proteomes" id="UP000025241"/>
    </source>
</evidence>
<dbReference type="RefSeq" id="WP_043248892.1">
    <property type="nucleotide sequence ID" value="NZ_HG322950.1"/>
</dbReference>
<organism evidence="1 2">
    <name type="scientific">Pseudomonas knackmussii (strain DSM 6978 / CCUG 54928 / LMG 23759 / B13)</name>
    <dbReference type="NCBI Taxonomy" id="1301098"/>
    <lineage>
        <taxon>Bacteria</taxon>
        <taxon>Pseudomonadati</taxon>
        <taxon>Pseudomonadota</taxon>
        <taxon>Gammaproteobacteria</taxon>
        <taxon>Pseudomonadales</taxon>
        <taxon>Pseudomonadaceae</taxon>
        <taxon>Pseudomonas</taxon>
    </lineage>
</organism>
<dbReference type="KEGG" id="pkc:PKB_0585"/>
<reference evidence="1 2" key="1">
    <citation type="submission" date="2013-03" db="EMBL/GenBank/DDBJ databases">
        <authorList>
            <person name="Linke B."/>
        </authorList>
    </citation>
    <scope>NUCLEOTIDE SEQUENCE [LARGE SCALE GENOMIC DNA]</scope>
    <source>
        <strain evidence="1 2">B13</strain>
    </source>
</reference>
<dbReference type="AlphaFoldDB" id="A0A024HBS7"/>
<dbReference type="HOGENOM" id="CLU_110626_0_0_6"/>
<name>A0A024HBS7_PSEKB</name>
<sequence length="171" mass="16823">MAGDKFLMNNNGNLQEVAATQISAGAASAGDIPALDASGRLDTSMMPVGLGADTAVVTASEALAAGDYVNIWSNASAFAVRKADASGGVAKQAHGFVLAAVTSGTAATVYFEGTNTQVSGMTPGDVWLSASTPGKGVATPPTATGNIQQKVGVAVAATSVNVELGQPIILA</sequence>
<accession>A0A024HBS7</accession>
<proteinExistence type="predicted"/>
<dbReference type="Proteomes" id="UP000025241">
    <property type="component" value="Chromosome I"/>
</dbReference>
<evidence type="ECO:0000313" key="1">
    <source>
        <dbReference type="EMBL" id="CDF81962.1"/>
    </source>
</evidence>
<dbReference type="EMBL" id="HG322950">
    <property type="protein sequence ID" value="CDF81962.1"/>
    <property type="molecule type" value="Genomic_DNA"/>
</dbReference>
<keyword evidence="2" id="KW-1185">Reference proteome</keyword>
<gene>
    <name evidence="1" type="ORF">PKB_0585</name>
</gene>
<dbReference type="eggNOG" id="ENOG5032UQ6">
    <property type="taxonomic scope" value="Bacteria"/>
</dbReference>
<reference evidence="1 2" key="2">
    <citation type="submission" date="2014-05" db="EMBL/GenBank/DDBJ databases">
        <title>Genome sequence of the 3-chlorobenzoate degrading bacterium Pseudomonas knackmussii B13 shows multiple evidence for horizontal gene transfer.</title>
        <authorList>
            <person name="Miyazaki R."/>
            <person name="Bertelli C."/>
            <person name="Falquet L."/>
            <person name="Robinson-Rechavi M."/>
            <person name="Gharib W."/>
            <person name="Roy S."/>
            <person name="Van der Meer J.R."/>
        </authorList>
    </citation>
    <scope>NUCLEOTIDE SEQUENCE [LARGE SCALE GENOMIC DNA]</scope>
    <source>
        <strain evidence="1 2">B13</strain>
    </source>
</reference>